<dbReference type="Pfam" id="PF01408">
    <property type="entry name" value="GFO_IDH_MocA"/>
    <property type="match status" value="1"/>
</dbReference>
<dbReference type="AlphaFoldDB" id="H5SH39"/>
<gene>
    <name evidence="3" type="ORF">HGMM_F27H04C33</name>
</gene>
<reference evidence="3" key="2">
    <citation type="journal article" date="2012" name="PLoS ONE">
        <title>A Deeply Branching Thermophilic Bacterium with an Ancient Acetyl-CoA Pathway Dominates a Subsurface Ecosystem.</title>
        <authorList>
            <person name="Takami H."/>
            <person name="Noguchi H."/>
            <person name="Takaki Y."/>
            <person name="Uchiyama I."/>
            <person name="Toyoda A."/>
            <person name="Nishi S."/>
            <person name="Chee G.-J."/>
            <person name="Arai W."/>
            <person name="Nunoura T."/>
            <person name="Itoh T."/>
            <person name="Hattori M."/>
            <person name="Takai K."/>
        </authorList>
    </citation>
    <scope>NUCLEOTIDE SEQUENCE</scope>
</reference>
<dbReference type="InterPro" id="IPR000683">
    <property type="entry name" value="Gfo/Idh/MocA-like_OxRdtase_N"/>
</dbReference>
<dbReference type="InterPro" id="IPR036291">
    <property type="entry name" value="NAD(P)-bd_dom_sf"/>
</dbReference>
<dbReference type="PANTHER" id="PTHR43377">
    <property type="entry name" value="BILIVERDIN REDUCTASE A"/>
    <property type="match status" value="1"/>
</dbReference>
<dbReference type="SUPFAM" id="SSF55347">
    <property type="entry name" value="Glyceraldehyde-3-phosphate dehydrogenase-like, C-terminal domain"/>
    <property type="match status" value="1"/>
</dbReference>
<dbReference type="EMBL" id="AP011718">
    <property type="protein sequence ID" value="BAL55475.1"/>
    <property type="molecule type" value="Genomic_DNA"/>
</dbReference>
<dbReference type="InterPro" id="IPR055170">
    <property type="entry name" value="GFO_IDH_MocA-like_dom"/>
</dbReference>
<dbReference type="SUPFAM" id="SSF51735">
    <property type="entry name" value="NAD(P)-binding Rossmann-fold domains"/>
    <property type="match status" value="1"/>
</dbReference>
<protein>
    <submittedName>
        <fullName evidence="3">Oxidoreductase, Gfo/Idh/MocA family/transferase hexapeptide repeat protein</fullName>
    </submittedName>
</protein>
<evidence type="ECO:0000259" key="1">
    <source>
        <dbReference type="Pfam" id="PF01408"/>
    </source>
</evidence>
<name>H5SH39_9BACT</name>
<sequence>MGEERVVACDADPKRLQELRAQHPSILTVSDFAALLDDAHLDAVVIATPVVTHYELARRALLAGKHVFVEKPIALCSQEAQELIELAERNECVLMVDHLLEYHPAVERLKQLVQSGDLGEIFCLYSQRLNLGVIRTEENALWSLAPHDISVMLYLLEQEPVRVHAHGACYLQKEIEDMVFVTLEFSKNILGHVHASWLDPQKIRKLVVIGSKKMAIFDDTAQQKLIVLNKFATRKDRSFVLHDEGVHAVPIEAQEPLQRACEHFLRCIERGEQPRSDGRDGLRVLRVLEAAQRSLDSEGAAVCL</sequence>
<evidence type="ECO:0000313" key="3">
    <source>
        <dbReference type="EMBL" id="BAL55475.1"/>
    </source>
</evidence>
<dbReference type="Gene3D" id="3.30.360.10">
    <property type="entry name" value="Dihydrodipicolinate Reductase, domain 2"/>
    <property type="match status" value="1"/>
</dbReference>
<proteinExistence type="predicted"/>
<reference evidence="3" key="1">
    <citation type="journal article" date="2005" name="Environ. Microbiol.">
        <title>Genetic and functional properties of uncultivated thermophilic crenarchaeotes from a subsurface gold mine as revealed by analysis of genome fragments.</title>
        <authorList>
            <person name="Nunoura T."/>
            <person name="Hirayama H."/>
            <person name="Takami H."/>
            <person name="Oida H."/>
            <person name="Nishi S."/>
            <person name="Shimamura S."/>
            <person name="Suzuki Y."/>
            <person name="Inagaki F."/>
            <person name="Takai K."/>
            <person name="Nealson K.H."/>
            <person name="Horikoshi K."/>
        </authorList>
    </citation>
    <scope>NUCLEOTIDE SEQUENCE</scope>
</reference>
<dbReference type="PANTHER" id="PTHR43377:SF6">
    <property type="entry name" value="GFO_IDH_MOCA-LIKE OXIDOREDUCTASE N-TERMINAL DOMAIN-CONTAINING PROTEIN"/>
    <property type="match status" value="1"/>
</dbReference>
<dbReference type="GO" id="GO:0016740">
    <property type="term" value="F:transferase activity"/>
    <property type="evidence" value="ECO:0007669"/>
    <property type="project" value="UniProtKB-KW"/>
</dbReference>
<dbReference type="InterPro" id="IPR051450">
    <property type="entry name" value="Gfo/Idh/MocA_Oxidoreductases"/>
</dbReference>
<evidence type="ECO:0000259" key="2">
    <source>
        <dbReference type="Pfam" id="PF22725"/>
    </source>
</evidence>
<organism evidence="3">
    <name type="scientific">uncultured Acetothermia bacterium</name>
    <dbReference type="NCBI Taxonomy" id="236499"/>
    <lineage>
        <taxon>Bacteria</taxon>
        <taxon>Candidatus Bipolaricaulota</taxon>
        <taxon>environmental samples</taxon>
    </lineage>
</organism>
<dbReference type="GO" id="GO:0000166">
    <property type="term" value="F:nucleotide binding"/>
    <property type="evidence" value="ECO:0007669"/>
    <property type="project" value="InterPro"/>
</dbReference>
<feature type="domain" description="GFO/IDH/MocA-like oxidoreductase" evidence="2">
    <location>
        <begin position="107"/>
        <end position="214"/>
    </location>
</feature>
<accession>H5SH39</accession>
<keyword evidence="3" id="KW-0808">Transferase</keyword>
<dbReference type="Pfam" id="PF22725">
    <property type="entry name" value="GFO_IDH_MocA_C3"/>
    <property type="match status" value="1"/>
</dbReference>
<feature type="domain" description="Gfo/Idh/MocA-like oxidoreductase N-terminal" evidence="1">
    <location>
        <begin position="4"/>
        <end position="98"/>
    </location>
</feature>
<dbReference type="Gene3D" id="3.40.50.720">
    <property type="entry name" value="NAD(P)-binding Rossmann-like Domain"/>
    <property type="match status" value="1"/>
</dbReference>